<dbReference type="AlphaFoldDB" id="C6XB32"/>
<evidence type="ECO:0000256" key="17">
    <source>
        <dbReference type="PIRSR" id="PIRSR006337-3"/>
    </source>
</evidence>
<evidence type="ECO:0000256" key="4">
    <source>
        <dbReference type="ARBA" id="ARBA00012268"/>
    </source>
</evidence>
<evidence type="ECO:0000256" key="3">
    <source>
        <dbReference type="ARBA" id="ARBA00008061"/>
    </source>
</evidence>
<evidence type="ECO:0000256" key="11">
    <source>
        <dbReference type="ARBA" id="ARBA00033284"/>
    </source>
</evidence>
<dbReference type="InterPro" id="IPR014756">
    <property type="entry name" value="Ig_E-set"/>
</dbReference>
<keyword evidence="9 14" id="KW-0326">Glycosidase</keyword>
<dbReference type="eggNOG" id="COG0296">
    <property type="taxonomic scope" value="Bacteria"/>
</dbReference>
<dbReference type="SUPFAM" id="SSF51445">
    <property type="entry name" value="(Trans)glycosidases"/>
    <property type="match status" value="1"/>
</dbReference>
<dbReference type="InterPro" id="IPR022567">
    <property type="entry name" value="DUF3459"/>
</dbReference>
<organism evidence="20 21">
    <name type="scientific">Methylovorus glucosotrophus (strain SIP3-4)</name>
    <dbReference type="NCBI Taxonomy" id="582744"/>
    <lineage>
        <taxon>Bacteria</taxon>
        <taxon>Pseudomonadati</taxon>
        <taxon>Pseudomonadota</taxon>
        <taxon>Betaproteobacteria</taxon>
        <taxon>Nitrosomonadales</taxon>
        <taxon>Methylophilaceae</taxon>
        <taxon>Methylovorus</taxon>
    </lineage>
</organism>
<dbReference type="CAZy" id="GH13">
    <property type="family name" value="Glycoside Hydrolase Family 13"/>
</dbReference>
<dbReference type="CAZy" id="CBM48">
    <property type="family name" value="Carbohydrate-Binding Module Family 48"/>
</dbReference>
<evidence type="ECO:0000256" key="8">
    <source>
        <dbReference type="ARBA" id="ARBA00023277"/>
    </source>
</evidence>
<evidence type="ECO:0000256" key="2">
    <source>
        <dbReference type="ARBA" id="ARBA00005199"/>
    </source>
</evidence>
<proteinExistence type="inferred from homology"/>
<dbReference type="InterPro" id="IPR013783">
    <property type="entry name" value="Ig-like_fold"/>
</dbReference>
<dbReference type="NCBIfam" id="TIGR02402">
    <property type="entry name" value="trehalose_TreZ"/>
    <property type="match status" value="1"/>
</dbReference>
<dbReference type="PIRSF" id="PIRSF006337">
    <property type="entry name" value="Trehalose_TreZ"/>
    <property type="match status" value="1"/>
</dbReference>
<comment type="catalytic activity">
    <reaction evidence="12 14">
        <text>hydrolysis of (1-&gt;4)-alpha-D-glucosidic linkage in 4-alpha-D-[(1-&gt;4)-alpha-D-glucanosyl]n trehalose to yield trehalose and (1-&gt;4)-alpha-D-glucan.</text>
        <dbReference type="EC" id="3.2.1.141"/>
    </reaction>
</comment>
<evidence type="ECO:0000256" key="12">
    <source>
        <dbReference type="ARBA" id="ARBA00034013"/>
    </source>
</evidence>
<dbReference type="InterPro" id="IPR044901">
    <property type="entry name" value="Trehalose_TreZ_E-set_sf"/>
</dbReference>
<evidence type="ECO:0000313" key="21">
    <source>
        <dbReference type="Proteomes" id="UP000002743"/>
    </source>
</evidence>
<keyword evidence="7 14" id="KW-0378">Hydrolase</keyword>
<keyword evidence="6" id="KW-0963">Cytoplasm</keyword>
<dbReference type="EMBL" id="CP001674">
    <property type="protein sequence ID" value="ACT51802.1"/>
    <property type="molecule type" value="Genomic_DNA"/>
</dbReference>
<dbReference type="SMART" id="SM00642">
    <property type="entry name" value="Aamy"/>
    <property type="match status" value="1"/>
</dbReference>
<reference evidence="20 21" key="2">
    <citation type="journal article" date="2011" name="J. Bacteriol.">
        <title>Genomes of three methylotrophs from a single niche uncover genetic and metabolic divergence of Methylophilaceae.</title>
        <authorList>
            <person name="Lapidus A."/>
            <person name="Clum A."/>
            <person name="Labutti K."/>
            <person name="Kaluzhnaya M.G."/>
            <person name="Lim S."/>
            <person name="Beck D.A."/>
            <person name="Glavina Del Rio T."/>
            <person name="Nolan M."/>
            <person name="Mavromatis K."/>
            <person name="Huntemann M."/>
            <person name="Lucas S."/>
            <person name="Lidstrom M.E."/>
            <person name="Ivanova N."/>
            <person name="Chistoserdova L."/>
        </authorList>
    </citation>
    <scope>NUCLEOTIDE SEQUENCE [LARGE SCALE GENOMIC DNA]</scope>
    <source>
        <strain evidence="20 21">SIP3-4</strain>
    </source>
</reference>
<gene>
    <name evidence="20" type="ordered locus">Msip34_2565</name>
</gene>
<reference evidence="21" key="1">
    <citation type="submission" date="2009-07" db="EMBL/GenBank/DDBJ databases">
        <title>Complete sequence of chromosome of Methylovorus sp. SIP3-4.</title>
        <authorList>
            <person name="Lucas S."/>
            <person name="Copeland A."/>
            <person name="Lapidus A."/>
            <person name="Glavina del Rio T."/>
            <person name="Tice H."/>
            <person name="Bruce D."/>
            <person name="Goodwin L."/>
            <person name="Pitluck S."/>
            <person name="Clum A."/>
            <person name="Larimer F."/>
            <person name="Land M."/>
            <person name="Hauser L."/>
            <person name="Kyrpides N."/>
            <person name="Mikhailova N."/>
            <person name="Kayluzhnaya M."/>
            <person name="Chistoserdova L."/>
        </authorList>
    </citation>
    <scope>NUCLEOTIDE SEQUENCE [LARGE SCALE GENOMIC DNA]</scope>
    <source>
        <strain evidence="21">SIP3-4</strain>
    </source>
</reference>
<dbReference type="Gene3D" id="2.60.40.10">
    <property type="entry name" value="Immunoglobulins"/>
    <property type="match status" value="1"/>
</dbReference>
<dbReference type="GO" id="GO:0033942">
    <property type="term" value="F:4-alpha-D-(1-&gt;4)-alpha-D-glucanotrehalose trehalohydrolase activity"/>
    <property type="evidence" value="ECO:0007669"/>
    <property type="project" value="UniProtKB-EC"/>
</dbReference>
<evidence type="ECO:0000256" key="5">
    <source>
        <dbReference type="ARBA" id="ARBA00015938"/>
    </source>
</evidence>
<comment type="subcellular location">
    <subcellularLocation>
        <location evidence="1 15">Cytoplasm</location>
    </subcellularLocation>
</comment>
<dbReference type="Pfam" id="PF11941">
    <property type="entry name" value="DUF3459"/>
    <property type="match status" value="1"/>
</dbReference>
<feature type="domain" description="Glycosyl hydrolase family 13 catalytic" evidence="19">
    <location>
        <begin position="150"/>
        <end position="546"/>
    </location>
</feature>
<evidence type="ECO:0000256" key="7">
    <source>
        <dbReference type="ARBA" id="ARBA00022801"/>
    </source>
</evidence>
<comment type="similarity">
    <text evidence="3 14">Belongs to the glycosyl hydrolase 13 family.</text>
</comment>
<feature type="binding site" evidence="16">
    <location>
        <begin position="418"/>
        <end position="423"/>
    </location>
    <ligand>
        <name>substrate</name>
    </ligand>
</feature>
<keyword evidence="21" id="KW-1185">Reference proteome</keyword>
<feature type="active site" description="Proton donor" evidence="15">
    <location>
        <position position="328"/>
    </location>
</feature>
<dbReference type="HOGENOM" id="CLU_020726_0_0_4"/>
<evidence type="ECO:0000259" key="19">
    <source>
        <dbReference type="SMART" id="SM00642"/>
    </source>
</evidence>
<dbReference type="Gene3D" id="3.20.20.80">
    <property type="entry name" value="Glycosidases"/>
    <property type="match status" value="1"/>
</dbReference>
<dbReference type="Gene3D" id="1.10.10.760">
    <property type="entry name" value="E-set domains of sugar-utilizing enzymes"/>
    <property type="match status" value="1"/>
</dbReference>
<dbReference type="PANTHER" id="PTHR43651">
    <property type="entry name" value="1,4-ALPHA-GLUCAN-BRANCHING ENZYME"/>
    <property type="match status" value="1"/>
</dbReference>
<dbReference type="Proteomes" id="UP000002743">
    <property type="component" value="Chromosome"/>
</dbReference>
<dbReference type="SUPFAM" id="SSF81296">
    <property type="entry name" value="E set domains"/>
    <property type="match status" value="1"/>
</dbReference>
<feature type="site" description="Transition state stabilizer" evidence="17">
    <location>
        <position position="419"/>
    </location>
</feature>
<dbReference type="EC" id="3.2.1.141" evidence="4 13"/>
<dbReference type="RefSeq" id="WP_015831044.1">
    <property type="nucleotide sequence ID" value="NC_012969.1"/>
</dbReference>
<dbReference type="KEGG" id="mei:Msip34_2565"/>
<feature type="active site" description="Nucleophile" evidence="15">
    <location>
        <position position="295"/>
    </location>
</feature>
<dbReference type="InterPro" id="IPR006047">
    <property type="entry name" value="GH13_cat_dom"/>
</dbReference>
<dbReference type="STRING" id="582744.Msip34_2565"/>
<dbReference type="GO" id="GO:0005737">
    <property type="term" value="C:cytoplasm"/>
    <property type="evidence" value="ECO:0007669"/>
    <property type="project" value="UniProtKB-SubCell"/>
</dbReference>
<sequence>MTNPTMMKSNPKEDVMPTSAHPWLDHASDQPSRNTFRYRLAGGAQLLSLAETEFRLWAPNARQVDLILDKGTFIPMQQEANTGWFSTQAECGAGTEYRYRAINKEGNELLVPDPYSRRQTGSVHGNSVVVDPQAYRWRHLQWKGRPWHDTVIYEAHAGVMGGFIGVRAKLAELAGMGFTAIELMPIASFPGAHNWGYDGVLQFAPHVSYGTPDELKALVDEAHALGLSIFLDVVYNHFGPDGNYLWHYAPEFFNHAYKTPWGDAIDFAEPHVQQFFVDNIYYWLEEYRFDGLRFDACHAIWNKAWLGDTIKQVREHYQGKRHVHLVAENDDNAASLLGDRFVAQWNDDGHHVLHVLLTGETEGYYSDYAKHAAEKLARCLAEGFVYQGEVSQHRQGEVRGENSQHLPLSSFVLFLQNHDQIGNRPFGERLTTLVPEPALRAAMGLVLLSPQIPLLFMGEEFGATQPFLYFTDHENPDLAAAVWEGRRREFSTFEKFTKASFAEKIPNPNDIESFNASIPRPVGSHDPDINRASEWQAWIRQLLSLRHQHIVPYLEHTRTLSAYAIGPAAVKARWRLGNGATLEILLNLGDSPVHFGEQWPEDKLAQTLLNVGNRHEALMQGTLGAYSCLVLLEGPLGADNEASPVAGESRP</sequence>
<dbReference type="InterPro" id="IPR017853">
    <property type="entry name" value="GH"/>
</dbReference>
<evidence type="ECO:0000256" key="13">
    <source>
        <dbReference type="NCBIfam" id="TIGR02402"/>
    </source>
</evidence>
<dbReference type="CDD" id="cd02853">
    <property type="entry name" value="E_set_MTHase_like_N"/>
    <property type="match status" value="1"/>
</dbReference>
<dbReference type="InterPro" id="IPR004193">
    <property type="entry name" value="Glyco_hydro_13_N"/>
</dbReference>
<dbReference type="CDD" id="cd11325">
    <property type="entry name" value="AmyAc_GTHase"/>
    <property type="match status" value="1"/>
</dbReference>
<feature type="binding site" evidence="16">
    <location>
        <begin position="347"/>
        <end position="351"/>
    </location>
    <ligand>
        <name>substrate</name>
    </ligand>
</feature>
<feature type="binding site" evidence="16">
    <location>
        <begin position="293"/>
        <end position="298"/>
    </location>
    <ligand>
        <name>substrate</name>
    </ligand>
</feature>
<comment type="pathway">
    <text evidence="2 14">Glycan biosynthesis; trehalose biosynthesis.</text>
</comment>
<evidence type="ECO:0000313" key="20">
    <source>
        <dbReference type="EMBL" id="ACT51802.1"/>
    </source>
</evidence>
<evidence type="ECO:0000256" key="1">
    <source>
        <dbReference type="ARBA" id="ARBA00004496"/>
    </source>
</evidence>
<evidence type="ECO:0000256" key="14">
    <source>
        <dbReference type="PIRNR" id="PIRNR006337"/>
    </source>
</evidence>
<evidence type="ECO:0000256" key="10">
    <source>
        <dbReference type="ARBA" id="ARBA00032057"/>
    </source>
</evidence>
<evidence type="ECO:0000256" key="6">
    <source>
        <dbReference type="ARBA" id="ARBA00022490"/>
    </source>
</evidence>
<evidence type="ECO:0000256" key="18">
    <source>
        <dbReference type="SAM" id="MobiDB-lite"/>
    </source>
</evidence>
<dbReference type="GO" id="GO:0005992">
    <property type="term" value="P:trehalose biosynthetic process"/>
    <property type="evidence" value="ECO:0007669"/>
    <property type="project" value="UniProtKB-UniRule"/>
</dbReference>
<feature type="region of interest" description="Disordered" evidence="18">
    <location>
        <begin position="1"/>
        <end position="28"/>
    </location>
</feature>
<evidence type="ECO:0000256" key="15">
    <source>
        <dbReference type="PIRSR" id="PIRSR006337-1"/>
    </source>
</evidence>
<dbReference type="Pfam" id="PF00128">
    <property type="entry name" value="Alpha-amylase"/>
    <property type="match status" value="1"/>
</dbReference>
<accession>C6XB32</accession>
<dbReference type="InterPro" id="IPR012768">
    <property type="entry name" value="Trehalose_TreZ"/>
</dbReference>
<evidence type="ECO:0000256" key="9">
    <source>
        <dbReference type="ARBA" id="ARBA00023295"/>
    </source>
</evidence>
<name>C6XB32_METGS</name>
<dbReference type="Pfam" id="PF02922">
    <property type="entry name" value="CBM_48"/>
    <property type="match status" value="1"/>
</dbReference>
<dbReference type="UniPathway" id="UPA00299"/>
<evidence type="ECO:0000256" key="16">
    <source>
        <dbReference type="PIRSR" id="PIRSR006337-2"/>
    </source>
</evidence>
<keyword evidence="8" id="KW-0119">Carbohydrate metabolism</keyword>
<protein>
    <recommendedName>
        <fullName evidence="5 13">Malto-oligosyltrehalose trehalohydrolase</fullName>
        <shortName evidence="14">MTHase</shortName>
        <ecNumber evidence="4 13">3.2.1.141</ecNumber>
    </recommendedName>
    <alternativeName>
        <fullName evidence="11 14">4-alpha-D-((1-&gt;4)-alpha-D-glucano)trehalose trehalohydrolase</fullName>
    </alternativeName>
    <alternativeName>
        <fullName evidence="10 14">Maltooligosyl trehalose trehalohydrolase</fullName>
    </alternativeName>
</protein>
<dbReference type="PANTHER" id="PTHR43651:SF11">
    <property type="entry name" value="MALTO-OLIGOSYLTREHALOSE TREHALOHYDROLASE"/>
    <property type="match status" value="1"/>
</dbReference>